<organism evidence="2">
    <name type="scientific">uncultured Caudovirales phage</name>
    <dbReference type="NCBI Taxonomy" id="2100421"/>
    <lineage>
        <taxon>Viruses</taxon>
        <taxon>Duplodnaviria</taxon>
        <taxon>Heunggongvirae</taxon>
        <taxon>Uroviricota</taxon>
        <taxon>Caudoviricetes</taxon>
        <taxon>Peduoviridae</taxon>
        <taxon>Maltschvirus</taxon>
        <taxon>Maltschvirus maltsch</taxon>
    </lineage>
</organism>
<sequence>MRIVQAEQRSPEWFAARLGVPSASQFGKIVTPTGKRSTQADGYLNKLVAEILTGKSDQPEANDAMLRGTELEPEARAYYELIGGTVEEVGFCLHDDGFGCSPDRLVGSEGLLEIKCPLAHTHVEYLREGVLPGLYVPQVQGQLLVTGREWCDFLSYHPDMRPLLIRVERDEKFIKTLHEALIELVGQINDCVTKLRKE</sequence>
<evidence type="ECO:0000259" key="1">
    <source>
        <dbReference type="Pfam" id="PF09588"/>
    </source>
</evidence>
<dbReference type="SUPFAM" id="SSF52980">
    <property type="entry name" value="Restriction endonuclease-like"/>
    <property type="match status" value="1"/>
</dbReference>
<proteinExistence type="predicted"/>
<dbReference type="EMBL" id="LR796387">
    <property type="protein sequence ID" value="CAB4141111.1"/>
    <property type="molecule type" value="Genomic_DNA"/>
</dbReference>
<dbReference type="Gene3D" id="3.90.320.10">
    <property type="match status" value="1"/>
</dbReference>
<feature type="domain" description="YqaJ viral recombinase" evidence="1">
    <location>
        <begin position="12"/>
        <end position="149"/>
    </location>
</feature>
<keyword evidence="2" id="KW-0540">Nuclease</keyword>
<dbReference type="GO" id="GO:0004519">
    <property type="term" value="F:endonuclease activity"/>
    <property type="evidence" value="ECO:0007669"/>
    <property type="project" value="UniProtKB-KW"/>
</dbReference>
<protein>
    <submittedName>
        <fullName evidence="2">Phage_rel_nuc, putative phage-type endonuclease</fullName>
    </submittedName>
</protein>
<keyword evidence="2" id="KW-0378">Hydrolase</keyword>
<dbReference type="CDD" id="cd22343">
    <property type="entry name" value="PDDEXK_lambda_exonuclease-like"/>
    <property type="match status" value="1"/>
</dbReference>
<dbReference type="InterPro" id="IPR051703">
    <property type="entry name" value="NF-kappa-B_Signaling_Reg"/>
</dbReference>
<gene>
    <name evidence="2" type="ORF">UFOVP412_11</name>
</gene>
<dbReference type="Pfam" id="PF09588">
    <property type="entry name" value="YqaJ"/>
    <property type="match status" value="1"/>
</dbReference>
<name>A0A6J5M4H8_9CAUD</name>
<dbReference type="InterPro" id="IPR019080">
    <property type="entry name" value="YqaJ_viral_recombinase"/>
</dbReference>
<evidence type="ECO:0000313" key="2">
    <source>
        <dbReference type="EMBL" id="CAB4141111.1"/>
    </source>
</evidence>
<dbReference type="InterPro" id="IPR011335">
    <property type="entry name" value="Restrct_endonuc-II-like"/>
</dbReference>
<dbReference type="PANTHER" id="PTHR46609:SF6">
    <property type="entry name" value="EXONUCLEASE, PHAGE-TYPE_RECB, C-TERMINAL DOMAIN-CONTAINING PROTEIN-RELATED"/>
    <property type="match status" value="1"/>
</dbReference>
<dbReference type="PANTHER" id="PTHR46609">
    <property type="entry name" value="EXONUCLEASE, PHAGE-TYPE/RECB, C-TERMINAL DOMAIN-CONTAINING PROTEIN"/>
    <property type="match status" value="1"/>
</dbReference>
<reference evidence="2" key="1">
    <citation type="submission" date="2020-04" db="EMBL/GenBank/DDBJ databases">
        <authorList>
            <person name="Chiriac C."/>
            <person name="Salcher M."/>
            <person name="Ghai R."/>
            <person name="Kavagutti S V."/>
        </authorList>
    </citation>
    <scope>NUCLEOTIDE SEQUENCE</scope>
</reference>
<keyword evidence="2" id="KW-0255">Endonuclease</keyword>
<dbReference type="InterPro" id="IPR011604">
    <property type="entry name" value="PDDEXK-like_dom_sf"/>
</dbReference>
<accession>A0A6J5M4H8</accession>